<gene>
    <name evidence="2" type="ORF">JL106_00940</name>
</gene>
<reference evidence="2" key="1">
    <citation type="submission" date="2021-01" db="EMBL/GenBank/DDBJ databases">
        <title>YIM 132084 draft genome.</title>
        <authorList>
            <person name="An D."/>
        </authorList>
    </citation>
    <scope>NUCLEOTIDE SEQUENCE</scope>
    <source>
        <strain evidence="2">YIM 132084</strain>
    </source>
</reference>
<dbReference type="Pfam" id="PF13845">
    <property type="entry name" value="Septum_form"/>
    <property type="match status" value="1"/>
</dbReference>
<protein>
    <submittedName>
        <fullName evidence="2">Septum formation family protein</fullName>
    </submittedName>
</protein>
<accession>A0A938Y8C9</accession>
<proteinExistence type="predicted"/>
<dbReference type="InterPro" id="IPR026004">
    <property type="entry name" value="Septum_form"/>
</dbReference>
<dbReference type="Proteomes" id="UP000663792">
    <property type="component" value="Unassembled WGS sequence"/>
</dbReference>
<name>A0A938Y8C9_9ACTN</name>
<comment type="caution">
    <text evidence="2">The sequence shown here is derived from an EMBL/GenBank/DDBJ whole genome shotgun (WGS) entry which is preliminary data.</text>
</comment>
<evidence type="ECO:0000313" key="2">
    <source>
        <dbReference type="EMBL" id="MBM9465842.1"/>
    </source>
</evidence>
<evidence type="ECO:0000313" key="3">
    <source>
        <dbReference type="Proteomes" id="UP000663792"/>
    </source>
</evidence>
<feature type="domain" description="Septum formation-related" evidence="1">
    <location>
        <begin position="119"/>
        <end position="231"/>
    </location>
</feature>
<dbReference type="AlphaFoldDB" id="A0A938Y8C9"/>
<organism evidence="2 3">
    <name type="scientific">Nakamurella leprariae</name>
    <dbReference type="NCBI Taxonomy" id="2803911"/>
    <lineage>
        <taxon>Bacteria</taxon>
        <taxon>Bacillati</taxon>
        <taxon>Actinomycetota</taxon>
        <taxon>Actinomycetes</taxon>
        <taxon>Nakamurellales</taxon>
        <taxon>Nakamurellaceae</taxon>
        <taxon>Nakamurella</taxon>
    </lineage>
</organism>
<dbReference type="RefSeq" id="WP_205258786.1">
    <property type="nucleotide sequence ID" value="NZ_JAERWK010000001.1"/>
</dbReference>
<keyword evidence="3" id="KW-1185">Reference proteome</keyword>
<sequence>MDRRLGGGIALLAALFAVVVVSAVAQTGAGHAVAEPVRPVPQVGDCRLIGPDDGTPGSVDGTAGRLVPCDGARSGEVVAIVTGTGPEVPPGALRRDDGCRRDAAAWMGWQSADAGIGTWYPVATFDGMLAGPDARQRASGQRWTACVLIAASPLGGTGRLDGSARGAFAQSGAAVAPFALCRDQPDGVPVSCLDAHRVEVFASVDIAPGSTDDWLQQTCRDQVSTATGMTDPTAGGALVVAAHIPTVAVPDDAAANFSAECAVTVTAGSDRVLVSTLRNLGTAPVPFDE</sequence>
<dbReference type="EMBL" id="JAERWK010000001">
    <property type="protein sequence ID" value="MBM9465842.1"/>
    <property type="molecule type" value="Genomic_DNA"/>
</dbReference>
<evidence type="ECO:0000259" key="1">
    <source>
        <dbReference type="Pfam" id="PF13845"/>
    </source>
</evidence>